<dbReference type="GO" id="GO:0005886">
    <property type="term" value="C:plasma membrane"/>
    <property type="evidence" value="ECO:0007669"/>
    <property type="project" value="UniProtKB-SubCell"/>
</dbReference>
<evidence type="ECO:0000256" key="6">
    <source>
        <dbReference type="ARBA" id="ARBA00023136"/>
    </source>
</evidence>
<organism evidence="8 9">
    <name type="scientific">Microbulbifer donghaiensis</name>
    <dbReference type="NCBI Taxonomy" id="494016"/>
    <lineage>
        <taxon>Bacteria</taxon>
        <taxon>Pseudomonadati</taxon>
        <taxon>Pseudomonadota</taxon>
        <taxon>Gammaproteobacteria</taxon>
        <taxon>Cellvibrionales</taxon>
        <taxon>Microbulbiferaceae</taxon>
        <taxon>Microbulbifer</taxon>
    </lineage>
</organism>
<evidence type="ECO:0000256" key="1">
    <source>
        <dbReference type="ARBA" id="ARBA00004651"/>
    </source>
</evidence>
<comment type="similarity">
    <text evidence="2">Belongs to the polysaccharide synthase family.</text>
</comment>
<dbReference type="InterPro" id="IPR050833">
    <property type="entry name" value="Poly_Biosynth_Transport"/>
</dbReference>
<feature type="transmembrane region" description="Helical" evidence="7">
    <location>
        <begin position="339"/>
        <end position="362"/>
    </location>
</feature>
<evidence type="ECO:0000256" key="4">
    <source>
        <dbReference type="ARBA" id="ARBA00022692"/>
    </source>
</evidence>
<dbReference type="EMBL" id="FQVA01000001">
    <property type="protein sequence ID" value="SHF23247.1"/>
    <property type="molecule type" value="Genomic_DNA"/>
</dbReference>
<evidence type="ECO:0000256" key="3">
    <source>
        <dbReference type="ARBA" id="ARBA00022475"/>
    </source>
</evidence>
<accession>A0A1M4ZZG6</accession>
<keyword evidence="4 7" id="KW-0812">Transmembrane</keyword>
<evidence type="ECO:0000256" key="2">
    <source>
        <dbReference type="ARBA" id="ARBA00007430"/>
    </source>
</evidence>
<feature type="transmembrane region" description="Helical" evidence="7">
    <location>
        <begin position="192"/>
        <end position="214"/>
    </location>
</feature>
<protein>
    <submittedName>
        <fullName evidence="8">Membrane protein involved in the export of O-antigen and teichoic acid</fullName>
    </submittedName>
</protein>
<feature type="transmembrane region" description="Helical" evidence="7">
    <location>
        <begin position="87"/>
        <end position="109"/>
    </location>
</feature>
<comment type="subcellular location">
    <subcellularLocation>
        <location evidence="1">Cell membrane</location>
        <topology evidence="1">Multi-pass membrane protein</topology>
    </subcellularLocation>
</comment>
<sequence length="477" mass="51634">MLRDVAVERHKLRGVWVTDDATSKRVAEVTSLDAGEKLRVFIRSIRGTGIRAASLRGSILSVAGFSVQKVIQLASNLVLTRILFPEAFGIMALACTFLAGITMFGDLGIHQAIVHSKRGEEKDYLNTAWTIKIIRGFVIWLIACILAWPVSKIYDQPILFPLLCVVGASAAIEGFASTGLSTLNRKLQFRRLVILDIVKAGIATAITITMALILKSVWALVIGTIAGSLIATVLSHKYLGSHRHTWCWERGAVLEIVRFGRWILLATLANFLGSTGQPLIQGYFVSAETLGLLAIAMTFISALAELSDKLLSSVGFPALSRVAREKPEQLNQVISQLKFISNMLGVAAFLFLSLISTLLIEILYDPRYMAAGEYLSILSVNGAILFLQMLYMSIALAKGDSLSAFYMKLATAITCNTGILIGHSIGGVIGMLYGLCVGAFVGYIAALAVAYYKGFARIKADMLALALIGLYVLLAFS</sequence>
<dbReference type="Proteomes" id="UP000184170">
    <property type="component" value="Unassembled WGS sequence"/>
</dbReference>
<feature type="transmembrane region" description="Helical" evidence="7">
    <location>
        <begin position="160"/>
        <end position="180"/>
    </location>
</feature>
<evidence type="ECO:0000256" key="5">
    <source>
        <dbReference type="ARBA" id="ARBA00022989"/>
    </source>
</evidence>
<reference evidence="9" key="1">
    <citation type="submission" date="2016-11" db="EMBL/GenBank/DDBJ databases">
        <authorList>
            <person name="Varghese N."/>
            <person name="Submissions S."/>
        </authorList>
    </citation>
    <scope>NUCLEOTIDE SEQUENCE [LARGE SCALE GENOMIC DNA]</scope>
    <source>
        <strain evidence="9">CGMCC 1.7063</strain>
    </source>
</reference>
<feature type="transmembrane region" description="Helical" evidence="7">
    <location>
        <begin position="458"/>
        <end position="476"/>
    </location>
</feature>
<feature type="transmembrane region" description="Helical" evidence="7">
    <location>
        <begin position="283"/>
        <end position="304"/>
    </location>
</feature>
<dbReference type="PANTHER" id="PTHR30250:SF10">
    <property type="entry name" value="LIPOPOLYSACCHARIDE BIOSYNTHESIS PROTEIN WZXC"/>
    <property type="match status" value="1"/>
</dbReference>
<dbReference type="AlphaFoldDB" id="A0A1M4ZZG6"/>
<keyword evidence="5 7" id="KW-1133">Transmembrane helix</keyword>
<dbReference type="Pfam" id="PF13440">
    <property type="entry name" value="Polysacc_synt_3"/>
    <property type="match status" value="1"/>
</dbReference>
<feature type="transmembrane region" description="Helical" evidence="7">
    <location>
        <begin position="129"/>
        <end position="148"/>
    </location>
</feature>
<dbReference type="STRING" id="494016.SAMN04487965_1695"/>
<proteinExistence type="inferred from homology"/>
<feature type="transmembrane region" description="Helical" evidence="7">
    <location>
        <begin position="374"/>
        <end position="393"/>
    </location>
</feature>
<feature type="transmembrane region" description="Helical" evidence="7">
    <location>
        <begin position="220"/>
        <end position="239"/>
    </location>
</feature>
<evidence type="ECO:0000256" key="7">
    <source>
        <dbReference type="SAM" id="Phobius"/>
    </source>
</evidence>
<keyword evidence="3" id="KW-1003">Cell membrane</keyword>
<gene>
    <name evidence="8" type="ORF">SAMN04487965_1695</name>
</gene>
<keyword evidence="6 7" id="KW-0472">Membrane</keyword>
<dbReference type="PANTHER" id="PTHR30250">
    <property type="entry name" value="PST FAMILY PREDICTED COLANIC ACID TRANSPORTER"/>
    <property type="match status" value="1"/>
</dbReference>
<keyword evidence="9" id="KW-1185">Reference proteome</keyword>
<evidence type="ECO:0000313" key="9">
    <source>
        <dbReference type="Proteomes" id="UP000184170"/>
    </source>
</evidence>
<feature type="transmembrane region" description="Helical" evidence="7">
    <location>
        <begin position="431"/>
        <end position="451"/>
    </location>
</feature>
<evidence type="ECO:0000313" key="8">
    <source>
        <dbReference type="EMBL" id="SHF23247.1"/>
    </source>
</evidence>
<name>A0A1M4ZZG6_9GAMM</name>